<accession>Q6D058</accession>
<evidence type="ECO:0000313" key="2">
    <source>
        <dbReference type="EMBL" id="CAG76840.1"/>
    </source>
</evidence>
<feature type="transmembrane region" description="Helical" evidence="1">
    <location>
        <begin position="271"/>
        <end position="290"/>
    </location>
</feature>
<feature type="transmembrane region" description="Helical" evidence="1">
    <location>
        <begin position="302"/>
        <end position="327"/>
    </location>
</feature>
<feature type="transmembrane region" description="Helical" evidence="1">
    <location>
        <begin position="94"/>
        <end position="112"/>
    </location>
</feature>
<proteinExistence type="predicted"/>
<feature type="transmembrane region" description="Helical" evidence="1">
    <location>
        <begin position="164"/>
        <end position="191"/>
    </location>
</feature>
<feature type="transmembrane region" description="Helical" evidence="1">
    <location>
        <begin position="66"/>
        <end position="85"/>
    </location>
</feature>
<reference evidence="2" key="1">
    <citation type="submission" date="2004-02" db="EMBL/GenBank/DDBJ databases">
        <title>The genome sequence of the enterobacterial phytopathogen Erwinia carotovora subsp. atroseptica SCRI1043 and functional genomic identification of novel virulence factors.</title>
        <authorList>
            <person name="Bell K.S."/>
            <person name="Sebaihia M."/>
            <person name="Pritchard L."/>
            <person name="Holden M."/>
            <person name="Hyman L.J."/>
            <person name="Holeva M.C."/>
            <person name="Thomson N.R."/>
            <person name="Bentley S.D."/>
            <person name="Churcher C."/>
            <person name="Mungall K."/>
            <person name="Atkin R."/>
            <person name="Bason N."/>
            <person name="Brooks K."/>
            <person name="Chillingworth T."/>
            <person name="Clark K."/>
            <person name="Doggett J."/>
            <person name="Fraser A."/>
            <person name="Hance Z."/>
            <person name="Hauser H."/>
            <person name="Jagels K."/>
            <person name="Moule S."/>
            <person name="Norbertczak H."/>
            <person name="Ormond D."/>
            <person name="Price C."/>
            <person name="Quail M.A."/>
            <person name="Sanders M."/>
            <person name="Walker D."/>
            <person name="Whitehead S."/>
            <person name="Salmond G.P.C."/>
            <person name="Birch P.R.J."/>
            <person name="Barrell B.G."/>
            <person name="Parkhill J."/>
            <person name="Toth I.K."/>
        </authorList>
    </citation>
    <scope>NUCLEOTIDE SEQUENCE</scope>
    <source>
        <strain evidence="2">SCRI1043</strain>
    </source>
</reference>
<organism evidence="2 3">
    <name type="scientific">Pectobacterium atrosepticum (strain SCRI 1043 / ATCC BAA-672)</name>
    <name type="common">Erwinia carotovora subsp. atroseptica</name>
    <dbReference type="NCBI Taxonomy" id="218491"/>
    <lineage>
        <taxon>Bacteria</taxon>
        <taxon>Pseudomonadati</taxon>
        <taxon>Pseudomonadota</taxon>
        <taxon>Gammaproteobacteria</taxon>
        <taxon>Enterobacterales</taxon>
        <taxon>Pectobacteriaceae</taxon>
        <taxon>Pectobacterium</taxon>
    </lineage>
</organism>
<keyword evidence="3" id="KW-1185">Reference proteome</keyword>
<dbReference type="STRING" id="218491.ECA3943"/>
<sequence length="583" mass="64956">MNCIYLSTSHHSSGEKSSTPIARYMTSSSIKGFSMPVRSPSLRFYLVIGLLQGLLLVAALEMKEGVLQAMLITMATVGGISLQWLERTLFLKKTWLLASVLTVLMTAISGWVLSESGLFRLLDSWILCGTLLGYIACTFICCWPTQEGRWPSYEALCKHAWIAIFTVLLAWLLVLVVVLLLVLCGMLFNMLGFPQVNKVFGHYRFYMLLLPVVFSIGMYIGMSKEAVIGLLRGILLSACRFLLPFSALITVVFTLTLPFSGLEPIWNTGRSTVILLCLVGVNLFLINCTSQDDNEGRTYPTLLRGLVSVSVLCLPVLVALAGYSSWLRIEQYGLTPFRFQSIFVVAVVMLYSLAMVWAVIRRSDVWLGHLRMSNPLLAAVICVLVILLHTPLLNPEAFSARNQVQRLLSGKTPVDEFDLWALRDELGTAGRKQFIWLNKELEQDRILDATGRQALRDRLQGRAAKVRPVQVEWVGPLEDGVESMLQSNNLGNRCREEACLLFAIDLTGDGHNEVLIFPRAGWGGGGKILARDEKGQWQIAANLFGTIGTQQLIELIKDGEVEVVTPRFKTVRIGDQNMEITYP</sequence>
<dbReference type="eggNOG" id="COG0474">
    <property type="taxonomic scope" value="Bacteria"/>
</dbReference>
<feature type="transmembrane region" description="Helical" evidence="1">
    <location>
        <begin position="124"/>
        <end position="143"/>
    </location>
</feature>
<dbReference type="Proteomes" id="UP000007966">
    <property type="component" value="Chromosome"/>
</dbReference>
<dbReference type="AlphaFoldDB" id="Q6D058"/>
<name>Q6D058_PECAS</name>
<feature type="transmembrane region" description="Helical" evidence="1">
    <location>
        <begin position="372"/>
        <end position="393"/>
    </location>
</feature>
<feature type="transmembrane region" description="Helical" evidence="1">
    <location>
        <begin position="339"/>
        <end position="360"/>
    </location>
</feature>
<gene>
    <name evidence="2" type="ordered locus">ECA3943</name>
</gene>
<keyword evidence="1" id="KW-0812">Transmembrane</keyword>
<keyword evidence="1" id="KW-1133">Transmembrane helix</keyword>
<feature type="transmembrane region" description="Helical" evidence="1">
    <location>
        <begin position="234"/>
        <end position="259"/>
    </location>
</feature>
<evidence type="ECO:0000256" key="1">
    <source>
        <dbReference type="SAM" id="Phobius"/>
    </source>
</evidence>
<dbReference type="Pfam" id="PF13687">
    <property type="entry name" value="DUF4153"/>
    <property type="match status" value="1"/>
</dbReference>
<dbReference type="KEGG" id="eca:ECA3943"/>
<keyword evidence="1" id="KW-0472">Membrane</keyword>
<dbReference type="InterPro" id="IPR025291">
    <property type="entry name" value="DUF4153"/>
</dbReference>
<feature type="transmembrane region" description="Helical" evidence="1">
    <location>
        <begin position="42"/>
        <end position="60"/>
    </location>
</feature>
<evidence type="ECO:0000313" key="3">
    <source>
        <dbReference type="Proteomes" id="UP000007966"/>
    </source>
</evidence>
<protein>
    <submittedName>
        <fullName evidence="2">Membrane protein</fullName>
    </submittedName>
</protein>
<feature type="transmembrane region" description="Helical" evidence="1">
    <location>
        <begin position="203"/>
        <end position="222"/>
    </location>
</feature>
<dbReference type="EMBL" id="BX950851">
    <property type="protein sequence ID" value="CAG76840.1"/>
    <property type="molecule type" value="Genomic_DNA"/>
</dbReference>
<dbReference type="HOGENOM" id="CLU_030637_1_1_6"/>